<dbReference type="InterPro" id="IPR025943">
    <property type="entry name" value="Sigma_54_int_dom_ATP-bd_2"/>
</dbReference>
<dbReference type="PROSITE" id="PS00675">
    <property type="entry name" value="SIGMA54_INTERACT_1"/>
    <property type="match status" value="1"/>
</dbReference>
<dbReference type="Gene3D" id="3.40.50.2300">
    <property type="match status" value="1"/>
</dbReference>
<dbReference type="InterPro" id="IPR002197">
    <property type="entry name" value="HTH_Fis"/>
</dbReference>
<dbReference type="PRINTS" id="PR01590">
    <property type="entry name" value="HTHFIS"/>
</dbReference>
<dbReference type="OrthoDB" id="9814761at2"/>
<dbReference type="PROSITE" id="PS00676">
    <property type="entry name" value="SIGMA54_INTERACT_2"/>
    <property type="match status" value="1"/>
</dbReference>
<dbReference type="InterPro" id="IPR002078">
    <property type="entry name" value="Sigma_54_int"/>
</dbReference>
<dbReference type="InterPro" id="IPR011006">
    <property type="entry name" value="CheY-like_superfamily"/>
</dbReference>
<dbReference type="GO" id="GO:0000160">
    <property type="term" value="P:phosphorelay signal transduction system"/>
    <property type="evidence" value="ECO:0007669"/>
    <property type="project" value="InterPro"/>
</dbReference>
<evidence type="ECO:0000256" key="1">
    <source>
        <dbReference type="ARBA" id="ARBA00022741"/>
    </source>
</evidence>
<feature type="domain" description="Response regulatory" evidence="8">
    <location>
        <begin position="4"/>
        <end position="118"/>
    </location>
</feature>
<feature type="domain" description="Sigma-54 factor interaction" evidence="7">
    <location>
        <begin position="257"/>
        <end position="486"/>
    </location>
</feature>
<dbReference type="InterPro" id="IPR027417">
    <property type="entry name" value="P-loop_NTPase"/>
</dbReference>
<keyword evidence="5" id="KW-0804">Transcription</keyword>
<dbReference type="Proteomes" id="UP000324159">
    <property type="component" value="Unassembled WGS sequence"/>
</dbReference>
<evidence type="ECO:0000256" key="5">
    <source>
        <dbReference type="ARBA" id="ARBA00023163"/>
    </source>
</evidence>
<dbReference type="SUPFAM" id="SSF52540">
    <property type="entry name" value="P-loop containing nucleoside triphosphate hydrolases"/>
    <property type="match status" value="1"/>
</dbReference>
<comment type="caution">
    <text evidence="9">The sequence shown here is derived from an EMBL/GenBank/DDBJ whole genome shotgun (WGS) entry which is preliminary data.</text>
</comment>
<dbReference type="SMART" id="SM00382">
    <property type="entry name" value="AAA"/>
    <property type="match status" value="1"/>
</dbReference>
<evidence type="ECO:0000259" key="7">
    <source>
        <dbReference type="PROSITE" id="PS50045"/>
    </source>
</evidence>
<dbReference type="InterPro" id="IPR001789">
    <property type="entry name" value="Sig_transdc_resp-reg_receiver"/>
</dbReference>
<dbReference type="PROSITE" id="PS50110">
    <property type="entry name" value="RESPONSE_REGULATORY"/>
    <property type="match status" value="1"/>
</dbReference>
<keyword evidence="6" id="KW-0597">Phosphoprotein</keyword>
<dbReference type="InterPro" id="IPR000014">
    <property type="entry name" value="PAS"/>
</dbReference>
<dbReference type="InterPro" id="IPR058031">
    <property type="entry name" value="AAA_lid_NorR"/>
</dbReference>
<keyword evidence="10" id="KW-1185">Reference proteome</keyword>
<dbReference type="PROSITE" id="PS00688">
    <property type="entry name" value="SIGMA54_INTERACT_3"/>
    <property type="match status" value="1"/>
</dbReference>
<keyword evidence="4" id="KW-0238">DNA-binding</keyword>
<keyword evidence="2" id="KW-0067">ATP-binding</keyword>
<dbReference type="GO" id="GO:0005524">
    <property type="term" value="F:ATP binding"/>
    <property type="evidence" value="ECO:0007669"/>
    <property type="project" value="UniProtKB-KW"/>
</dbReference>
<dbReference type="PANTHER" id="PTHR32071:SF113">
    <property type="entry name" value="ALGINATE BIOSYNTHESIS TRANSCRIPTIONAL REGULATORY PROTEIN ALGB"/>
    <property type="match status" value="1"/>
</dbReference>
<dbReference type="PROSITE" id="PS50045">
    <property type="entry name" value="SIGMA54_INTERACT_4"/>
    <property type="match status" value="1"/>
</dbReference>
<dbReference type="SUPFAM" id="SSF46689">
    <property type="entry name" value="Homeodomain-like"/>
    <property type="match status" value="1"/>
</dbReference>
<sequence>MSHRILCIDDEESIRLTFASFLEDEGYQVDTAASADEALTLLDRNEYDLIFLDILLGRHSGINVLRVIRKKRLDAPVIMVTGAPEVDTAADAVRLGAFDYISKPVRQETLIRLAKLALQHKELLTQKQNYQAHLEAIFRCLRDGILTVDNQLRLVEINDVAKQLLGIAGETIGESLDSIGKAGRICADLIRQTLESRQPAELYRSELPGLQRVLTLNSAPLTTQDSRFSGAVLVLRDETRIVALEKDIQERNQPDNMIGSCEAMQKLYRLIRSLASVDTTVLITGESGTGKELVAEALHTMGDRRNGPLVKFNCAALPESLLESELFGHVKGAFTGAVKDKIGRFQKANGGTLFLDEIGDISPAMQVRLLRVLQEKTIERVGDSTPIKVDVRIVAATNKDLLEKVQAGEFREDLYYRLNVVNLRLPPLRERGKDLDLLVDFFTKKFNARFGKQIRGVSEDVMTVFRSYSWPGNVRELEHAMEHAFVLCQESLITTDHLSSDLMARVGSPQSPGSTHSDRFRDDRESILEALRQAGGNKTRAAKILGMSRRTIYRKLREYGL</sequence>
<dbReference type="GO" id="GO:0043565">
    <property type="term" value="F:sequence-specific DNA binding"/>
    <property type="evidence" value="ECO:0007669"/>
    <property type="project" value="InterPro"/>
</dbReference>
<evidence type="ECO:0000313" key="10">
    <source>
        <dbReference type="Proteomes" id="UP000324159"/>
    </source>
</evidence>
<dbReference type="InterPro" id="IPR025944">
    <property type="entry name" value="Sigma_54_int_dom_CS"/>
</dbReference>
<dbReference type="PANTHER" id="PTHR32071">
    <property type="entry name" value="TRANSCRIPTIONAL REGULATORY PROTEIN"/>
    <property type="match status" value="1"/>
</dbReference>
<dbReference type="InterPro" id="IPR003593">
    <property type="entry name" value="AAA+_ATPase"/>
</dbReference>
<dbReference type="Pfam" id="PF00072">
    <property type="entry name" value="Response_reg"/>
    <property type="match status" value="1"/>
</dbReference>
<dbReference type="InterPro" id="IPR025662">
    <property type="entry name" value="Sigma_54_int_dom_ATP-bd_1"/>
</dbReference>
<dbReference type="CDD" id="cd00009">
    <property type="entry name" value="AAA"/>
    <property type="match status" value="1"/>
</dbReference>
<evidence type="ECO:0000256" key="4">
    <source>
        <dbReference type="ARBA" id="ARBA00023125"/>
    </source>
</evidence>
<dbReference type="RefSeq" id="WP_148894418.1">
    <property type="nucleotide sequence ID" value="NZ_VNIB01000001.1"/>
</dbReference>
<dbReference type="InterPro" id="IPR035965">
    <property type="entry name" value="PAS-like_dom_sf"/>
</dbReference>
<evidence type="ECO:0000256" key="2">
    <source>
        <dbReference type="ARBA" id="ARBA00022840"/>
    </source>
</evidence>
<reference evidence="9 10" key="1">
    <citation type="submission" date="2019-07" db="EMBL/GenBank/DDBJ databases">
        <title>Genomic Encyclopedia of Type Strains, Phase IV (KMG-IV): sequencing the most valuable type-strain genomes for metagenomic binning, comparative biology and taxonomic classification.</title>
        <authorList>
            <person name="Goeker M."/>
        </authorList>
    </citation>
    <scope>NUCLEOTIDE SEQUENCE [LARGE SCALE GENOMIC DNA]</scope>
    <source>
        <strain evidence="9 10">SS015</strain>
    </source>
</reference>
<name>A0A5D3WRK6_9BACT</name>
<dbReference type="SUPFAM" id="SSF55785">
    <property type="entry name" value="PYP-like sensor domain (PAS domain)"/>
    <property type="match status" value="1"/>
</dbReference>
<feature type="modified residue" description="4-aspartylphosphate" evidence="6">
    <location>
        <position position="53"/>
    </location>
</feature>
<accession>A0A5D3WRK6</accession>
<evidence type="ECO:0000259" key="8">
    <source>
        <dbReference type="PROSITE" id="PS50110"/>
    </source>
</evidence>
<dbReference type="SUPFAM" id="SSF52172">
    <property type="entry name" value="CheY-like"/>
    <property type="match status" value="1"/>
</dbReference>
<dbReference type="Pfam" id="PF25601">
    <property type="entry name" value="AAA_lid_14"/>
    <property type="match status" value="1"/>
</dbReference>
<dbReference type="Gene3D" id="1.10.10.60">
    <property type="entry name" value="Homeodomain-like"/>
    <property type="match status" value="1"/>
</dbReference>
<keyword evidence="3" id="KW-0805">Transcription regulation</keyword>
<gene>
    <name evidence="9" type="ORF">EDC39_101390</name>
</gene>
<evidence type="ECO:0000313" key="9">
    <source>
        <dbReference type="EMBL" id="TYP00229.1"/>
    </source>
</evidence>
<dbReference type="EMBL" id="VNIB01000001">
    <property type="protein sequence ID" value="TYP00229.1"/>
    <property type="molecule type" value="Genomic_DNA"/>
</dbReference>
<evidence type="ECO:0000256" key="3">
    <source>
        <dbReference type="ARBA" id="ARBA00023015"/>
    </source>
</evidence>
<dbReference type="Pfam" id="PF02954">
    <property type="entry name" value="HTH_8"/>
    <property type="match status" value="1"/>
</dbReference>
<dbReference type="Gene3D" id="1.10.8.60">
    <property type="match status" value="1"/>
</dbReference>
<dbReference type="GO" id="GO:0006355">
    <property type="term" value="P:regulation of DNA-templated transcription"/>
    <property type="evidence" value="ECO:0007669"/>
    <property type="project" value="InterPro"/>
</dbReference>
<dbReference type="SMART" id="SM00448">
    <property type="entry name" value="REC"/>
    <property type="match status" value="1"/>
</dbReference>
<dbReference type="Pfam" id="PF13188">
    <property type="entry name" value="PAS_8"/>
    <property type="match status" value="1"/>
</dbReference>
<dbReference type="Pfam" id="PF00158">
    <property type="entry name" value="Sigma54_activat"/>
    <property type="match status" value="1"/>
</dbReference>
<keyword evidence="1" id="KW-0547">Nucleotide-binding</keyword>
<organism evidence="9 10">
    <name type="scientific">Geothermobacter ehrlichii</name>
    <dbReference type="NCBI Taxonomy" id="213224"/>
    <lineage>
        <taxon>Bacteria</taxon>
        <taxon>Pseudomonadati</taxon>
        <taxon>Thermodesulfobacteriota</taxon>
        <taxon>Desulfuromonadia</taxon>
        <taxon>Desulfuromonadales</taxon>
        <taxon>Geothermobacteraceae</taxon>
        <taxon>Geothermobacter</taxon>
    </lineage>
</organism>
<dbReference type="FunFam" id="3.40.50.300:FF:000006">
    <property type="entry name" value="DNA-binding transcriptional regulator NtrC"/>
    <property type="match status" value="1"/>
</dbReference>
<protein>
    <submittedName>
        <fullName evidence="9">Transcriptional regulator with PAS, ATPase and Fis domain</fullName>
    </submittedName>
</protein>
<dbReference type="Gene3D" id="3.40.50.300">
    <property type="entry name" value="P-loop containing nucleotide triphosphate hydrolases"/>
    <property type="match status" value="1"/>
</dbReference>
<dbReference type="Gene3D" id="3.30.450.20">
    <property type="entry name" value="PAS domain"/>
    <property type="match status" value="1"/>
</dbReference>
<dbReference type="InterPro" id="IPR009057">
    <property type="entry name" value="Homeodomain-like_sf"/>
</dbReference>
<evidence type="ECO:0000256" key="6">
    <source>
        <dbReference type="PROSITE-ProRule" id="PRU00169"/>
    </source>
</evidence>
<dbReference type="AlphaFoldDB" id="A0A5D3WRK6"/>
<proteinExistence type="predicted"/>